<dbReference type="PROSITE" id="PS50041">
    <property type="entry name" value="C_TYPE_LECTIN_2"/>
    <property type="match status" value="1"/>
</dbReference>
<dbReference type="InterPro" id="IPR001304">
    <property type="entry name" value="C-type_lectin-like"/>
</dbReference>
<dbReference type="SUPFAM" id="SSF57535">
    <property type="entry name" value="Complement control module/SCR domain"/>
    <property type="match status" value="1"/>
</dbReference>
<dbReference type="SUPFAM" id="SSF56436">
    <property type="entry name" value="C-type lectin-like"/>
    <property type="match status" value="1"/>
</dbReference>
<comment type="caution">
    <text evidence="3">Lacks conserved residue(s) required for the propagation of feature annotation.</text>
</comment>
<dbReference type="PANTHER" id="PTHR22803">
    <property type="entry name" value="MANNOSE, PHOSPHOLIPASE, LECTIN RECEPTOR RELATED"/>
    <property type="match status" value="1"/>
</dbReference>
<feature type="domain" description="Apple" evidence="6">
    <location>
        <begin position="37"/>
        <end position="114"/>
    </location>
</feature>
<dbReference type="SUPFAM" id="SSF57414">
    <property type="entry name" value="Hairpin loop containing domain-like"/>
    <property type="match status" value="1"/>
</dbReference>
<gene>
    <name evidence="7" type="ORF">MAR_031467</name>
</gene>
<evidence type="ECO:0000256" key="2">
    <source>
        <dbReference type="ARBA" id="ARBA00023157"/>
    </source>
</evidence>
<reference evidence="7" key="1">
    <citation type="submission" date="2022-11" db="EMBL/GenBank/DDBJ databases">
        <title>Centuries of genome instability and evolution in soft-shell clam transmissible cancer (bioRxiv).</title>
        <authorList>
            <person name="Hart S.F.M."/>
            <person name="Yonemitsu M.A."/>
            <person name="Giersch R.M."/>
            <person name="Beal B.F."/>
            <person name="Arriagada G."/>
            <person name="Davis B.W."/>
            <person name="Ostrander E.A."/>
            <person name="Goff S.P."/>
            <person name="Metzger M.J."/>
        </authorList>
    </citation>
    <scope>NUCLEOTIDE SEQUENCE</scope>
    <source>
        <strain evidence="7">MELC-2E11</strain>
        <tissue evidence="7">Siphon/mantle</tissue>
    </source>
</reference>
<evidence type="ECO:0000256" key="1">
    <source>
        <dbReference type="ARBA" id="ARBA00022729"/>
    </source>
</evidence>
<dbReference type="SMART" id="SM00034">
    <property type="entry name" value="CLECT"/>
    <property type="match status" value="1"/>
</dbReference>
<name>A0ABY7F3W0_MYAAR</name>
<proteinExistence type="predicted"/>
<keyword evidence="3" id="KW-0768">Sushi</keyword>
<protein>
    <submittedName>
        <fullName evidence="7">PGCA-like protein</fullName>
    </submittedName>
</protein>
<keyword evidence="2" id="KW-1015">Disulfide bond</keyword>
<evidence type="ECO:0000256" key="3">
    <source>
        <dbReference type="PROSITE-ProRule" id="PRU00302"/>
    </source>
</evidence>
<accession>A0ABY7F3W0</accession>
<dbReference type="Pfam" id="PF00084">
    <property type="entry name" value="Sushi"/>
    <property type="match status" value="1"/>
</dbReference>
<feature type="domain" description="C-type lectin" evidence="4">
    <location>
        <begin position="211"/>
        <end position="324"/>
    </location>
</feature>
<dbReference type="Gene3D" id="2.10.70.10">
    <property type="entry name" value="Complement Module, domain 1"/>
    <property type="match status" value="1"/>
</dbReference>
<dbReference type="PROSITE" id="PS50948">
    <property type="entry name" value="PAN"/>
    <property type="match status" value="1"/>
</dbReference>
<dbReference type="Gene3D" id="3.10.100.10">
    <property type="entry name" value="Mannose-Binding Protein A, subunit A"/>
    <property type="match status" value="1"/>
</dbReference>
<dbReference type="InterPro" id="IPR003609">
    <property type="entry name" value="Pan_app"/>
</dbReference>
<keyword evidence="8" id="KW-1185">Reference proteome</keyword>
<dbReference type="Proteomes" id="UP001164746">
    <property type="component" value="Chromosome 10"/>
</dbReference>
<dbReference type="InterPro" id="IPR000436">
    <property type="entry name" value="Sushi_SCR_CCP_dom"/>
</dbReference>
<organism evidence="7 8">
    <name type="scientific">Mya arenaria</name>
    <name type="common">Soft-shell clam</name>
    <dbReference type="NCBI Taxonomy" id="6604"/>
    <lineage>
        <taxon>Eukaryota</taxon>
        <taxon>Metazoa</taxon>
        <taxon>Spiralia</taxon>
        <taxon>Lophotrochozoa</taxon>
        <taxon>Mollusca</taxon>
        <taxon>Bivalvia</taxon>
        <taxon>Autobranchia</taxon>
        <taxon>Heteroconchia</taxon>
        <taxon>Euheterodonta</taxon>
        <taxon>Imparidentia</taxon>
        <taxon>Neoheterodontei</taxon>
        <taxon>Myida</taxon>
        <taxon>Myoidea</taxon>
        <taxon>Myidae</taxon>
        <taxon>Mya</taxon>
    </lineage>
</organism>
<dbReference type="InterPro" id="IPR035976">
    <property type="entry name" value="Sushi/SCR/CCP_sf"/>
</dbReference>
<dbReference type="EMBL" id="CP111021">
    <property type="protein sequence ID" value="WAR16873.1"/>
    <property type="molecule type" value="Genomic_DNA"/>
</dbReference>
<evidence type="ECO:0000259" key="5">
    <source>
        <dbReference type="PROSITE" id="PS50923"/>
    </source>
</evidence>
<evidence type="ECO:0000259" key="4">
    <source>
        <dbReference type="PROSITE" id="PS50041"/>
    </source>
</evidence>
<dbReference type="Pfam" id="PF00059">
    <property type="entry name" value="Lectin_C"/>
    <property type="match status" value="1"/>
</dbReference>
<dbReference type="PROSITE" id="PS50923">
    <property type="entry name" value="SUSHI"/>
    <property type="match status" value="1"/>
</dbReference>
<dbReference type="CDD" id="cd00037">
    <property type="entry name" value="CLECT"/>
    <property type="match status" value="1"/>
</dbReference>
<sequence>MEDIFEFSELATQRRWLQLLVVFVLFNSTAATTGFRTSGLQFSTKSNVTVPTVIFTQISLEKCWEECTARVACPAFNYYNLYKLCELDILGNLTDVSTSQTFDQSGVVYWSKTEFPTTIPCGPAGSVNCSLGQTCDKNSGTCETKECGPLNVSDEILVRGNVNRVGSFIRLGCKEGYVPSYTRDIIECGVDGQWTEYDITCKRCDEGWTMFHSSCYKLFHHNVTWDDAKTRCGQANASLASITSREENDFINSNLINETTVDDIWIGASSREAERTWTWTSGEIWAYTNFAKGFTTYQPNVCLIVNVDIWYYSPCDFPFSYLCEKQI</sequence>
<keyword evidence="1" id="KW-0732">Signal</keyword>
<feature type="domain" description="Sushi" evidence="5">
    <location>
        <begin position="145"/>
        <end position="203"/>
    </location>
</feature>
<dbReference type="InterPro" id="IPR016187">
    <property type="entry name" value="CTDL_fold"/>
</dbReference>
<evidence type="ECO:0000313" key="8">
    <source>
        <dbReference type="Proteomes" id="UP001164746"/>
    </source>
</evidence>
<evidence type="ECO:0000313" key="7">
    <source>
        <dbReference type="EMBL" id="WAR16873.1"/>
    </source>
</evidence>
<dbReference type="InterPro" id="IPR016186">
    <property type="entry name" value="C-type_lectin-like/link_sf"/>
</dbReference>
<evidence type="ECO:0000259" key="6">
    <source>
        <dbReference type="PROSITE" id="PS50948"/>
    </source>
</evidence>
<dbReference type="InterPro" id="IPR050111">
    <property type="entry name" value="C-type_lectin/snaclec_domain"/>
</dbReference>